<organism evidence="2 3">
    <name type="scientific">Caenorhabditis tropicalis</name>
    <dbReference type="NCBI Taxonomy" id="1561998"/>
    <lineage>
        <taxon>Eukaryota</taxon>
        <taxon>Metazoa</taxon>
        <taxon>Ecdysozoa</taxon>
        <taxon>Nematoda</taxon>
        <taxon>Chromadorea</taxon>
        <taxon>Rhabditida</taxon>
        <taxon>Rhabditina</taxon>
        <taxon>Rhabditomorpha</taxon>
        <taxon>Rhabditoidea</taxon>
        <taxon>Rhabditidae</taxon>
        <taxon>Peloderinae</taxon>
        <taxon>Caenorhabditis</taxon>
    </lineage>
</organism>
<keyword evidence="2" id="KW-1185">Reference proteome</keyword>
<dbReference type="AlphaFoldDB" id="A0A1I7TPD7"/>
<dbReference type="WBParaSite" id="Csp11.Scaffold629.g10453.t1">
    <property type="protein sequence ID" value="Csp11.Scaffold629.g10453.t1"/>
    <property type="gene ID" value="Csp11.Scaffold629.g10453"/>
</dbReference>
<evidence type="ECO:0000313" key="3">
    <source>
        <dbReference type="WBParaSite" id="Csp11.Scaffold629.g10453.t1"/>
    </source>
</evidence>
<accession>A0A1I7TPD7</accession>
<name>A0A1I7TPD7_9PELO</name>
<proteinExistence type="predicted"/>
<sequence length="157" mass="18142">MEVFVSSRNTCTLSSKPATIHVISNKEWFNGTSSGTTIVSKMKKYFTKTHSSEQQNVTPILQKVGYCCGDSLQYRKTFTRCDAEPNSRLIQLDHRTFYDEESGQVEKCFVEDVEPKTDDESGSRKEEKLENHQVVQKEDQSDYYLDSKKVSRRIYMA</sequence>
<reference evidence="3" key="1">
    <citation type="submission" date="2016-11" db="UniProtKB">
        <authorList>
            <consortium name="WormBaseParasite"/>
        </authorList>
    </citation>
    <scope>IDENTIFICATION</scope>
</reference>
<protein>
    <submittedName>
        <fullName evidence="3">Vitellogenin domain-containing protein</fullName>
    </submittedName>
</protein>
<dbReference type="Proteomes" id="UP000095282">
    <property type="component" value="Unplaced"/>
</dbReference>
<evidence type="ECO:0000313" key="2">
    <source>
        <dbReference type="Proteomes" id="UP000095282"/>
    </source>
</evidence>
<evidence type="ECO:0000256" key="1">
    <source>
        <dbReference type="SAM" id="MobiDB-lite"/>
    </source>
</evidence>
<feature type="region of interest" description="Disordered" evidence="1">
    <location>
        <begin position="113"/>
        <end position="135"/>
    </location>
</feature>